<keyword evidence="1" id="KW-0812">Transmembrane</keyword>
<evidence type="ECO:0000313" key="2">
    <source>
        <dbReference type="EMBL" id="OGZ69882.1"/>
    </source>
</evidence>
<dbReference type="Proteomes" id="UP000178820">
    <property type="component" value="Unassembled WGS sequence"/>
</dbReference>
<proteinExistence type="predicted"/>
<dbReference type="STRING" id="1802207.A3D44_03210"/>
<sequence length="472" mass="55886">MKIQFQTFFEIVMSSKYFFFLTPLNNIILGAFWWVLLMLLVLFVPFLRVWWWVFFPLFLSIELRTLYFWWLNWDFAYASQKWVVLEIIPPKEVLVPLKAMEDIFTIMWPVLYAPPNWRERWFEGALADPFGWMSWEMASIEGKLHFYVRVTASHRSSLETALYGHYPELEITEVPDYTKNVPQNLPNEEWNTYGEDFILGKPAPYPIRTYEKFFEPQGEKISAEEKRIDPLSSLLELMSKLGPGEQFWLQFITMSSVELGFIKEAKQLIEELSKRPVKKVNTFWEEIMQMAFHLIYGPKKEGSGEKATWKWLESTKTEEGEKELLLTPGEKEILVEIENKLKRPIFRTVIRGVYVARRENFSSSNRILTRAYFSHFQTTNLNHIRFTVTTRPKTHYFFRKSIPFVRSRKMFRNYILRFTPLFPDLKKECPLLSTEELATLFHFPLKITGLVAPTMARVESKKGGPPPNLPTE</sequence>
<comment type="caution">
    <text evidence="2">The sequence shown here is derived from an EMBL/GenBank/DDBJ whole genome shotgun (WGS) entry which is preliminary data.</text>
</comment>
<dbReference type="AlphaFoldDB" id="A0A1G2I4X6"/>
<name>A0A1G2I4X6_9BACT</name>
<feature type="transmembrane region" description="Helical" evidence="1">
    <location>
        <begin position="20"/>
        <end position="43"/>
    </location>
</feature>
<organism evidence="2 3">
    <name type="scientific">Candidatus Staskawiczbacteria bacterium RIFCSPHIGHO2_02_FULL_42_22</name>
    <dbReference type="NCBI Taxonomy" id="1802207"/>
    <lineage>
        <taxon>Bacteria</taxon>
        <taxon>Candidatus Staskawicziibacteriota</taxon>
    </lineage>
</organism>
<keyword evidence="1" id="KW-0472">Membrane</keyword>
<reference evidence="2 3" key="1">
    <citation type="journal article" date="2016" name="Nat. Commun.">
        <title>Thousands of microbial genomes shed light on interconnected biogeochemical processes in an aquifer system.</title>
        <authorList>
            <person name="Anantharaman K."/>
            <person name="Brown C.T."/>
            <person name="Hug L.A."/>
            <person name="Sharon I."/>
            <person name="Castelle C.J."/>
            <person name="Probst A.J."/>
            <person name="Thomas B.C."/>
            <person name="Singh A."/>
            <person name="Wilkins M.J."/>
            <person name="Karaoz U."/>
            <person name="Brodie E.L."/>
            <person name="Williams K.H."/>
            <person name="Hubbard S.S."/>
            <person name="Banfield J.F."/>
        </authorList>
    </citation>
    <scope>NUCLEOTIDE SEQUENCE [LARGE SCALE GENOMIC DNA]</scope>
</reference>
<evidence type="ECO:0000313" key="3">
    <source>
        <dbReference type="Proteomes" id="UP000178820"/>
    </source>
</evidence>
<protein>
    <submittedName>
        <fullName evidence="2">Uncharacterized protein</fullName>
    </submittedName>
</protein>
<keyword evidence="1" id="KW-1133">Transmembrane helix</keyword>
<dbReference type="EMBL" id="MHOT01000001">
    <property type="protein sequence ID" value="OGZ69882.1"/>
    <property type="molecule type" value="Genomic_DNA"/>
</dbReference>
<gene>
    <name evidence="2" type="ORF">A3D44_03210</name>
</gene>
<evidence type="ECO:0000256" key="1">
    <source>
        <dbReference type="SAM" id="Phobius"/>
    </source>
</evidence>
<feature type="transmembrane region" description="Helical" evidence="1">
    <location>
        <begin position="49"/>
        <end position="71"/>
    </location>
</feature>
<accession>A0A1G2I4X6</accession>